<evidence type="ECO:0000313" key="1">
    <source>
        <dbReference type="EMBL" id="GAH30373.1"/>
    </source>
</evidence>
<dbReference type="NCBIfam" id="TIGR03804">
    <property type="entry name" value="para_beta_helix"/>
    <property type="match status" value="1"/>
</dbReference>
<sequence>IIENTATGNLNGFTLSSSNNNTITNNTANNNDRQGIITG</sequence>
<name>X1GBG5_9ZZZZ</name>
<dbReference type="AlphaFoldDB" id="X1GBG5"/>
<protein>
    <recommendedName>
        <fullName evidence="2">Periplasmic copper-binding protein NosD beta helix domain-containing protein</fullName>
    </recommendedName>
</protein>
<dbReference type="EMBL" id="BART01040632">
    <property type="protein sequence ID" value="GAH30373.1"/>
    <property type="molecule type" value="Genomic_DNA"/>
</dbReference>
<comment type="caution">
    <text evidence="1">The sequence shown here is derived from an EMBL/GenBank/DDBJ whole genome shotgun (WGS) entry which is preliminary data.</text>
</comment>
<proteinExistence type="predicted"/>
<accession>X1GBG5</accession>
<organism evidence="1">
    <name type="scientific">marine sediment metagenome</name>
    <dbReference type="NCBI Taxonomy" id="412755"/>
    <lineage>
        <taxon>unclassified sequences</taxon>
        <taxon>metagenomes</taxon>
        <taxon>ecological metagenomes</taxon>
    </lineage>
</organism>
<dbReference type="InterPro" id="IPR022441">
    <property type="entry name" value="Para_beta_helix_rpt-2"/>
</dbReference>
<evidence type="ECO:0008006" key="2">
    <source>
        <dbReference type="Google" id="ProtNLM"/>
    </source>
</evidence>
<gene>
    <name evidence="1" type="ORF">S01H4_65998</name>
</gene>
<reference evidence="1" key="1">
    <citation type="journal article" date="2014" name="Front. Microbiol.">
        <title>High frequency of phylogenetically diverse reductive dehalogenase-homologous genes in deep subseafloor sedimentary metagenomes.</title>
        <authorList>
            <person name="Kawai M."/>
            <person name="Futagami T."/>
            <person name="Toyoda A."/>
            <person name="Takaki Y."/>
            <person name="Nishi S."/>
            <person name="Hori S."/>
            <person name="Arai W."/>
            <person name="Tsubouchi T."/>
            <person name="Morono Y."/>
            <person name="Uchiyama I."/>
            <person name="Ito T."/>
            <person name="Fujiyama A."/>
            <person name="Inagaki F."/>
            <person name="Takami H."/>
        </authorList>
    </citation>
    <scope>NUCLEOTIDE SEQUENCE</scope>
    <source>
        <strain evidence="1">Expedition CK06-06</strain>
    </source>
</reference>
<feature type="non-terminal residue" evidence="1">
    <location>
        <position position="1"/>
    </location>
</feature>